<dbReference type="GO" id="GO:0005829">
    <property type="term" value="C:cytosol"/>
    <property type="evidence" value="ECO:0007669"/>
    <property type="project" value="GOC"/>
</dbReference>
<organism evidence="6 7">
    <name type="scientific">Periophthalmus magnuspinnatus</name>
    <dbReference type="NCBI Taxonomy" id="409849"/>
    <lineage>
        <taxon>Eukaryota</taxon>
        <taxon>Metazoa</taxon>
        <taxon>Chordata</taxon>
        <taxon>Craniata</taxon>
        <taxon>Vertebrata</taxon>
        <taxon>Euteleostomi</taxon>
        <taxon>Actinopterygii</taxon>
        <taxon>Neopterygii</taxon>
        <taxon>Teleostei</taxon>
        <taxon>Neoteleostei</taxon>
        <taxon>Acanthomorphata</taxon>
        <taxon>Gobiaria</taxon>
        <taxon>Gobiiformes</taxon>
        <taxon>Gobioidei</taxon>
        <taxon>Gobiidae</taxon>
        <taxon>Oxudercinae</taxon>
        <taxon>Periophthalmus</taxon>
    </lineage>
</organism>
<evidence type="ECO:0000313" key="6">
    <source>
        <dbReference type="Ensembl" id="ENSPMGP00000012879.1"/>
    </source>
</evidence>
<keyword evidence="2" id="KW-0653">Protein transport</keyword>
<dbReference type="Proteomes" id="UP000261520">
    <property type="component" value="Unplaced"/>
</dbReference>
<evidence type="ECO:0000256" key="3">
    <source>
        <dbReference type="ARBA" id="ARBA00046326"/>
    </source>
</evidence>
<feature type="compositionally biased region" description="Polar residues" evidence="4">
    <location>
        <begin position="57"/>
        <end position="69"/>
    </location>
</feature>
<dbReference type="STRING" id="409849.ENSPMGP00000012879"/>
<keyword evidence="1" id="KW-0813">Transport</keyword>
<feature type="region of interest" description="Disordered" evidence="4">
    <location>
        <begin position="57"/>
        <end position="77"/>
    </location>
</feature>
<protein>
    <recommendedName>
        <fullName evidence="5">DOP1 N-terminal domain-containing protein</fullName>
    </recommendedName>
</protein>
<dbReference type="Ensembl" id="ENSPMGT00000013744.1">
    <property type="protein sequence ID" value="ENSPMGP00000012879.1"/>
    <property type="gene ID" value="ENSPMGG00000010613.1"/>
</dbReference>
<evidence type="ECO:0000256" key="4">
    <source>
        <dbReference type="SAM" id="MobiDB-lite"/>
    </source>
</evidence>
<dbReference type="InterPro" id="IPR040314">
    <property type="entry name" value="DOP1"/>
</dbReference>
<reference evidence="6" key="1">
    <citation type="submission" date="2025-08" db="UniProtKB">
        <authorList>
            <consortium name="Ensembl"/>
        </authorList>
    </citation>
    <scope>IDENTIFICATION</scope>
</reference>
<dbReference type="Pfam" id="PF04118">
    <property type="entry name" value="Dopey_N"/>
    <property type="match status" value="1"/>
</dbReference>
<evidence type="ECO:0000256" key="1">
    <source>
        <dbReference type="ARBA" id="ARBA00022448"/>
    </source>
</evidence>
<dbReference type="GO" id="GO:0015031">
    <property type="term" value="P:protein transport"/>
    <property type="evidence" value="ECO:0007669"/>
    <property type="project" value="UniProtKB-KW"/>
</dbReference>
<accession>A0A3B4A8B9</accession>
<dbReference type="PANTHER" id="PTHR14042:SF22">
    <property type="entry name" value="PROTEIN DOPEY-1"/>
    <property type="match status" value="1"/>
</dbReference>
<evidence type="ECO:0000259" key="5">
    <source>
        <dbReference type="Pfam" id="PF04118"/>
    </source>
</evidence>
<dbReference type="InterPro" id="IPR007249">
    <property type="entry name" value="DOP1_N"/>
</dbReference>
<dbReference type="GO" id="GO:0005802">
    <property type="term" value="C:trans-Golgi network"/>
    <property type="evidence" value="ECO:0007669"/>
    <property type="project" value="TreeGrafter"/>
</dbReference>
<comment type="similarity">
    <text evidence="3">Belongs to the DOP1 family.</text>
</comment>
<sequence length="110" mass="12421">MNAEEVELLSDSKYRNYVAAVDKALKNFEYSSEWADLISALGKLNKVSLVFNSKCSSRSGPAYSHNPTDASFPGNKEGHKLESQKVFWSRARQNIEEMVEKDFLEGLIKT</sequence>
<name>A0A3B4A8B9_9GOBI</name>
<proteinExistence type="inferred from homology"/>
<dbReference type="AlphaFoldDB" id="A0A3B4A8B9"/>
<evidence type="ECO:0000313" key="7">
    <source>
        <dbReference type="Proteomes" id="UP000261520"/>
    </source>
</evidence>
<dbReference type="GO" id="GO:0006895">
    <property type="term" value="P:Golgi to endosome transport"/>
    <property type="evidence" value="ECO:0007669"/>
    <property type="project" value="InterPro"/>
</dbReference>
<dbReference type="PANTHER" id="PTHR14042">
    <property type="entry name" value="DOPEY-RELATED"/>
    <property type="match status" value="1"/>
</dbReference>
<reference evidence="6" key="2">
    <citation type="submission" date="2025-09" db="UniProtKB">
        <authorList>
            <consortium name="Ensembl"/>
        </authorList>
    </citation>
    <scope>IDENTIFICATION</scope>
</reference>
<evidence type="ECO:0000256" key="2">
    <source>
        <dbReference type="ARBA" id="ARBA00022927"/>
    </source>
</evidence>
<dbReference type="GO" id="GO:0005768">
    <property type="term" value="C:endosome"/>
    <property type="evidence" value="ECO:0007669"/>
    <property type="project" value="TreeGrafter"/>
</dbReference>
<keyword evidence="7" id="KW-1185">Reference proteome</keyword>
<feature type="domain" description="DOP1 N-terminal" evidence="5">
    <location>
        <begin position="11"/>
        <end position="47"/>
    </location>
</feature>